<organism evidence="1 2">
    <name type="scientific">Duganella margarita</name>
    <dbReference type="NCBI Taxonomy" id="2692170"/>
    <lineage>
        <taxon>Bacteria</taxon>
        <taxon>Pseudomonadati</taxon>
        <taxon>Pseudomonadota</taxon>
        <taxon>Betaproteobacteria</taxon>
        <taxon>Burkholderiales</taxon>
        <taxon>Oxalobacteraceae</taxon>
        <taxon>Telluria group</taxon>
        <taxon>Duganella</taxon>
    </lineage>
</organism>
<name>A0A7X4KJS9_9BURK</name>
<gene>
    <name evidence="1" type="ORF">GTP56_27390</name>
</gene>
<proteinExistence type="predicted"/>
<dbReference type="AlphaFoldDB" id="A0A7X4KJS9"/>
<dbReference type="Proteomes" id="UP000469734">
    <property type="component" value="Unassembled WGS sequence"/>
</dbReference>
<accession>A0A7X4KJS9</accession>
<reference evidence="1 2" key="1">
    <citation type="submission" date="2019-12" db="EMBL/GenBank/DDBJ databases">
        <title>Novel species isolated from a subtropical stream in China.</title>
        <authorList>
            <person name="Lu H."/>
        </authorList>
    </citation>
    <scope>NUCLEOTIDE SEQUENCE [LARGE SCALE GENOMIC DNA]</scope>
    <source>
        <strain evidence="1 2">FT134W</strain>
    </source>
</reference>
<comment type="caution">
    <text evidence="1">The sequence shown here is derived from an EMBL/GenBank/DDBJ whole genome shotgun (WGS) entry which is preliminary data.</text>
</comment>
<sequence>MNKRMFIDFANLKRMAEQSAAVTQPCNCNDAQALAWQQIPLTLELDQFEEVGSLVENAYDEPTFKEYHPAGTRLQSDDAPIAPRYYPANLSHVLRCVKCQRLYLRYTEAGGYFTELRLRALRPQLLVDVPL</sequence>
<evidence type="ECO:0000313" key="2">
    <source>
        <dbReference type="Proteomes" id="UP000469734"/>
    </source>
</evidence>
<dbReference type="EMBL" id="WWCR01000053">
    <property type="protein sequence ID" value="MYM75895.1"/>
    <property type="molecule type" value="Genomic_DNA"/>
</dbReference>
<protein>
    <submittedName>
        <fullName evidence="1">Uncharacterized protein</fullName>
    </submittedName>
</protein>
<evidence type="ECO:0000313" key="1">
    <source>
        <dbReference type="EMBL" id="MYM75895.1"/>
    </source>
</evidence>